<evidence type="ECO:0000259" key="1">
    <source>
        <dbReference type="PROSITE" id="PS50053"/>
    </source>
</evidence>
<dbReference type="PRINTS" id="PR00348">
    <property type="entry name" value="UBIQUITIN"/>
</dbReference>
<dbReference type="Gene3D" id="3.10.20.90">
    <property type="entry name" value="Phosphatidylinositol 3-kinase Catalytic Subunit, Chain A, domain 1"/>
    <property type="match status" value="1"/>
</dbReference>
<dbReference type="AlphaFoldDB" id="A0A4Y8CSB5"/>
<organism evidence="2 3">
    <name type="scientific">Botryotinia calthae</name>
    <dbReference type="NCBI Taxonomy" id="38488"/>
    <lineage>
        <taxon>Eukaryota</taxon>
        <taxon>Fungi</taxon>
        <taxon>Dikarya</taxon>
        <taxon>Ascomycota</taxon>
        <taxon>Pezizomycotina</taxon>
        <taxon>Leotiomycetes</taxon>
        <taxon>Helotiales</taxon>
        <taxon>Sclerotiniaceae</taxon>
        <taxon>Botryotinia</taxon>
    </lineage>
</organism>
<dbReference type="PANTHER" id="PTHR10666">
    <property type="entry name" value="UBIQUITIN"/>
    <property type="match status" value="1"/>
</dbReference>
<keyword evidence="3" id="KW-1185">Reference proteome</keyword>
<dbReference type="Proteomes" id="UP000297299">
    <property type="component" value="Unassembled WGS sequence"/>
</dbReference>
<comment type="caution">
    <text evidence="2">The sequence shown here is derived from an EMBL/GenBank/DDBJ whole genome shotgun (WGS) entry which is preliminary data.</text>
</comment>
<reference evidence="2 3" key="1">
    <citation type="submission" date="2017-11" db="EMBL/GenBank/DDBJ databases">
        <title>Comparative genomics of Botrytis spp.</title>
        <authorList>
            <person name="Valero-Jimenez C.A."/>
            <person name="Tapia P."/>
            <person name="Veloso J."/>
            <person name="Silva-Moreno E."/>
            <person name="Staats M."/>
            <person name="Valdes J.H."/>
            <person name="Van Kan J.A.L."/>
        </authorList>
    </citation>
    <scope>NUCLEOTIDE SEQUENCE [LARGE SCALE GENOMIC DNA]</scope>
    <source>
        <strain evidence="2 3">MUCL2830</strain>
    </source>
</reference>
<dbReference type="PROSITE" id="PS50053">
    <property type="entry name" value="UBIQUITIN_2"/>
    <property type="match status" value="1"/>
</dbReference>
<dbReference type="PROSITE" id="PS00299">
    <property type="entry name" value="UBIQUITIN_1"/>
    <property type="match status" value="1"/>
</dbReference>
<accession>A0A4Y8CSB5</accession>
<name>A0A4Y8CSB5_9HELO</name>
<evidence type="ECO:0000313" key="3">
    <source>
        <dbReference type="Proteomes" id="UP000297299"/>
    </source>
</evidence>
<protein>
    <recommendedName>
        <fullName evidence="1">Ubiquitin-like domain-containing protein</fullName>
    </recommendedName>
</protein>
<feature type="domain" description="Ubiquitin-like" evidence="1">
    <location>
        <begin position="201"/>
        <end position="276"/>
    </location>
</feature>
<dbReference type="EMBL" id="PHWZ01000376">
    <property type="protein sequence ID" value="TEY43154.1"/>
    <property type="molecule type" value="Genomic_DNA"/>
</dbReference>
<dbReference type="InterPro" id="IPR000626">
    <property type="entry name" value="Ubiquitin-like_dom"/>
</dbReference>
<dbReference type="STRING" id="38488.A0A4Y8CSB5"/>
<proteinExistence type="predicted"/>
<dbReference type="InterPro" id="IPR019956">
    <property type="entry name" value="Ubiquitin_dom"/>
</dbReference>
<dbReference type="InterPro" id="IPR019954">
    <property type="entry name" value="Ubiquitin_CS"/>
</dbReference>
<dbReference type="SUPFAM" id="SSF54236">
    <property type="entry name" value="Ubiquitin-like"/>
    <property type="match status" value="1"/>
</dbReference>
<dbReference type="OrthoDB" id="428577at2759"/>
<dbReference type="SMART" id="SM00213">
    <property type="entry name" value="UBQ"/>
    <property type="match status" value="1"/>
</dbReference>
<dbReference type="Pfam" id="PF00240">
    <property type="entry name" value="ubiquitin"/>
    <property type="match status" value="1"/>
</dbReference>
<sequence length="447" mass="50250">MASSIPKVELEYALKSFPGGFQRIVINNNSGGKLEIDFHRMIRVPDDGSSYQLPPDLGNFPIFSVDDYADKLPIDIVRKGGVFIPILQREALWIKFHTYGSARFAVKVFVGGINAVSGESKHRETEPMQPIAGSDRKQDYLVVPGKRWLDGIFRSNGTVMQFVAVPTGSGYSVEAQMTGVDKIAGLQFEIIPFLVLPHFDGNIHVKFLNGKTITVHVNSKMTIETLKDHIQDKEGIPPDQQRIIFGGKELRDRDTLGDIDVKEGITLHLVLILRGGGDDSKVSSWEREGMVKEDERLAAEKEKGEYDDKYELTLAPGGSIHQAIRKYIFDKDRYDEKNAIMFNVQFLAPKTFQLVTGTPPPPTPVSADTYAEYGYPFFEIYNEPKAITGTFGELLKSVGDIDKEKNVNLEVHQREKDLHFRSVKLNEVDEISHFYTRVALGKKNTQK</sequence>
<evidence type="ECO:0000313" key="2">
    <source>
        <dbReference type="EMBL" id="TEY43154.1"/>
    </source>
</evidence>
<gene>
    <name evidence="2" type="ORF">BOTCAL_0377g00030</name>
</gene>
<dbReference type="InterPro" id="IPR050158">
    <property type="entry name" value="Ubiquitin_ubiquitin-like"/>
</dbReference>
<dbReference type="InterPro" id="IPR029071">
    <property type="entry name" value="Ubiquitin-like_domsf"/>
</dbReference>